<comment type="similarity">
    <text evidence="2 9">Belongs to the major facilitator superfamily. Sugar transporter (TC 2.A.1.1) family.</text>
</comment>
<organism evidence="12 13">
    <name type="scientific">Megamonas hypermegale</name>
    <dbReference type="NCBI Taxonomy" id="158847"/>
    <lineage>
        <taxon>Bacteria</taxon>
        <taxon>Bacillati</taxon>
        <taxon>Bacillota</taxon>
        <taxon>Negativicutes</taxon>
        <taxon>Selenomonadales</taxon>
        <taxon>Selenomonadaceae</taxon>
        <taxon>Megamonas</taxon>
    </lineage>
</organism>
<evidence type="ECO:0000313" key="13">
    <source>
        <dbReference type="Proteomes" id="UP000780768"/>
    </source>
</evidence>
<keyword evidence="7 10" id="KW-1133">Transmembrane helix</keyword>
<dbReference type="PROSITE" id="PS50850">
    <property type="entry name" value="MFS"/>
    <property type="match status" value="1"/>
</dbReference>
<dbReference type="InterPro" id="IPR036259">
    <property type="entry name" value="MFS_trans_sf"/>
</dbReference>
<evidence type="ECO:0000256" key="3">
    <source>
        <dbReference type="ARBA" id="ARBA00022448"/>
    </source>
</evidence>
<evidence type="ECO:0000313" key="12">
    <source>
        <dbReference type="EMBL" id="HJF84689.1"/>
    </source>
</evidence>
<dbReference type="PANTHER" id="PTHR48020">
    <property type="entry name" value="PROTON MYO-INOSITOL COTRANSPORTER"/>
    <property type="match status" value="1"/>
</dbReference>
<evidence type="ECO:0000256" key="7">
    <source>
        <dbReference type="ARBA" id="ARBA00022989"/>
    </source>
</evidence>
<keyword evidence="4" id="KW-1003">Cell membrane</keyword>
<evidence type="ECO:0000256" key="5">
    <source>
        <dbReference type="ARBA" id="ARBA00022597"/>
    </source>
</evidence>
<feature type="transmembrane region" description="Helical" evidence="10">
    <location>
        <begin position="175"/>
        <end position="196"/>
    </location>
</feature>
<feature type="transmembrane region" description="Helical" evidence="10">
    <location>
        <begin position="12"/>
        <end position="30"/>
    </location>
</feature>
<dbReference type="GO" id="GO:0022857">
    <property type="term" value="F:transmembrane transporter activity"/>
    <property type="evidence" value="ECO:0007669"/>
    <property type="project" value="InterPro"/>
</dbReference>
<protein>
    <submittedName>
        <fullName evidence="12">Sugar porter family MFS transporter</fullName>
    </submittedName>
</protein>
<dbReference type="InterPro" id="IPR020846">
    <property type="entry name" value="MFS_dom"/>
</dbReference>
<proteinExistence type="inferred from homology"/>
<feature type="transmembrane region" description="Helical" evidence="10">
    <location>
        <begin position="110"/>
        <end position="131"/>
    </location>
</feature>
<evidence type="ECO:0000256" key="10">
    <source>
        <dbReference type="SAM" id="Phobius"/>
    </source>
</evidence>
<dbReference type="FunFam" id="1.20.1250.20:FF:000218">
    <property type="entry name" value="facilitated trehalose transporter Tret1"/>
    <property type="match status" value="1"/>
</dbReference>
<feature type="transmembrane region" description="Helical" evidence="10">
    <location>
        <begin position="143"/>
        <end position="169"/>
    </location>
</feature>
<dbReference type="PRINTS" id="PR00171">
    <property type="entry name" value="SUGRTRNSPORT"/>
</dbReference>
<dbReference type="EMBL" id="DYVR01000090">
    <property type="protein sequence ID" value="HJF84689.1"/>
    <property type="molecule type" value="Genomic_DNA"/>
</dbReference>
<evidence type="ECO:0000256" key="8">
    <source>
        <dbReference type="ARBA" id="ARBA00023136"/>
    </source>
</evidence>
<evidence type="ECO:0000256" key="1">
    <source>
        <dbReference type="ARBA" id="ARBA00004651"/>
    </source>
</evidence>
<feature type="transmembrane region" description="Helical" evidence="10">
    <location>
        <begin position="85"/>
        <end position="104"/>
    </location>
</feature>
<dbReference type="CDD" id="cd17359">
    <property type="entry name" value="MFS_XylE_like"/>
    <property type="match status" value="1"/>
</dbReference>
<comment type="subcellular location">
    <subcellularLocation>
        <location evidence="1">Cell membrane</location>
        <topology evidence="1">Multi-pass membrane protein</topology>
    </subcellularLocation>
</comment>
<feature type="transmembrane region" description="Helical" evidence="10">
    <location>
        <begin position="355"/>
        <end position="382"/>
    </location>
</feature>
<dbReference type="SUPFAM" id="SSF103473">
    <property type="entry name" value="MFS general substrate transporter"/>
    <property type="match status" value="1"/>
</dbReference>
<dbReference type="Gene3D" id="1.20.1250.20">
    <property type="entry name" value="MFS general substrate transporter like domains"/>
    <property type="match status" value="1"/>
</dbReference>
<comment type="caution">
    <text evidence="12">The sequence shown here is derived from an EMBL/GenBank/DDBJ whole genome shotgun (WGS) entry which is preliminary data.</text>
</comment>
<evidence type="ECO:0000256" key="4">
    <source>
        <dbReference type="ARBA" id="ARBA00022475"/>
    </source>
</evidence>
<gene>
    <name evidence="12" type="ORF">K8V65_03375</name>
</gene>
<dbReference type="NCBIfam" id="TIGR00879">
    <property type="entry name" value="SP"/>
    <property type="match status" value="1"/>
</dbReference>
<accession>A0A921L7C4</accession>
<dbReference type="PROSITE" id="PS00217">
    <property type="entry name" value="SUGAR_TRANSPORT_2"/>
    <property type="match status" value="1"/>
</dbReference>
<keyword evidence="8 10" id="KW-0472">Membrane</keyword>
<keyword evidence="3 9" id="KW-0813">Transport</keyword>
<dbReference type="InterPro" id="IPR047984">
    <property type="entry name" value="XylE-like"/>
</dbReference>
<feature type="transmembrane region" description="Helical" evidence="10">
    <location>
        <begin position="328"/>
        <end position="349"/>
    </location>
</feature>
<reference evidence="12" key="1">
    <citation type="journal article" date="2021" name="PeerJ">
        <title>Extensive microbial diversity within the chicken gut microbiome revealed by metagenomics and culture.</title>
        <authorList>
            <person name="Gilroy R."/>
            <person name="Ravi A."/>
            <person name="Getino M."/>
            <person name="Pursley I."/>
            <person name="Horton D.L."/>
            <person name="Alikhan N.F."/>
            <person name="Baker D."/>
            <person name="Gharbi K."/>
            <person name="Hall N."/>
            <person name="Watson M."/>
            <person name="Adriaenssens E.M."/>
            <person name="Foster-Nyarko E."/>
            <person name="Jarju S."/>
            <person name="Secka A."/>
            <person name="Antonio M."/>
            <person name="Oren A."/>
            <person name="Chaudhuri R.R."/>
            <person name="La Ragione R."/>
            <person name="Hildebrand F."/>
            <person name="Pallen M.J."/>
        </authorList>
    </citation>
    <scope>NUCLEOTIDE SEQUENCE</scope>
    <source>
        <strain evidence="12">7318</strain>
    </source>
</reference>
<evidence type="ECO:0000256" key="2">
    <source>
        <dbReference type="ARBA" id="ARBA00010992"/>
    </source>
</evidence>
<keyword evidence="5" id="KW-0762">Sugar transport</keyword>
<dbReference type="Proteomes" id="UP000780768">
    <property type="component" value="Unassembled WGS sequence"/>
</dbReference>
<feature type="transmembrane region" description="Helical" evidence="10">
    <location>
        <begin position="394"/>
        <end position="413"/>
    </location>
</feature>
<feature type="transmembrane region" description="Helical" evidence="10">
    <location>
        <begin position="50"/>
        <end position="73"/>
    </location>
</feature>
<dbReference type="AlphaFoldDB" id="A0A921L7C4"/>
<evidence type="ECO:0000259" key="11">
    <source>
        <dbReference type="PROSITE" id="PS50850"/>
    </source>
</evidence>
<evidence type="ECO:0000256" key="9">
    <source>
        <dbReference type="RuleBase" id="RU003346"/>
    </source>
</evidence>
<dbReference type="InterPro" id="IPR003663">
    <property type="entry name" value="Sugar/inositol_transpt"/>
</dbReference>
<sequence>MSNQNVNNHASRTVMTMAITATFASLGFGYDTGVINGALPFMAEPDQLNLTPALEGMVVSAICIGAAIGSALSGRLSDMIGRKPALTYLAVLFFCSSLGCALSINATMIIAFRFLLGMAVGSASTIVPAYLAEIATGNLRSSLVVLMELVIVSGQLLAYIVNAIIAINLGHDPHVWRYILALAAVPGILLFIGMFFNKESPRWLLSKGRASEAMDVLRLTNETEAKAIAEFNDIQDLLAEQSSQKKVTFKDFAEPWMKKVLLIGLGIAALQQATGVNTIMFYGSQILTKSGFSTDAALIGNIANGAISVGGTLLGFMLVRKLTRRRMLAVGLIGILFANTAIGTASNILEGSPMLPYVVLSLTVTFLFFQQTFVSPVTWVYMSEIFPLRMRGTALGITTFCLWTTNFLIQLVFPTLMSTFGLSHTFYIFSCIGILSILFTRFIMPETKGLSMEDIERKFRREFSN</sequence>
<evidence type="ECO:0000256" key="6">
    <source>
        <dbReference type="ARBA" id="ARBA00022692"/>
    </source>
</evidence>
<dbReference type="Pfam" id="PF00083">
    <property type="entry name" value="Sugar_tr"/>
    <property type="match status" value="1"/>
</dbReference>
<dbReference type="GO" id="GO:0005886">
    <property type="term" value="C:plasma membrane"/>
    <property type="evidence" value="ECO:0007669"/>
    <property type="project" value="UniProtKB-SubCell"/>
</dbReference>
<name>A0A921L7C4_9FIRM</name>
<feature type="transmembrane region" description="Helical" evidence="10">
    <location>
        <begin position="260"/>
        <end position="284"/>
    </location>
</feature>
<feature type="domain" description="Major facilitator superfamily (MFS) profile" evidence="11">
    <location>
        <begin position="17"/>
        <end position="448"/>
    </location>
</feature>
<dbReference type="InterPro" id="IPR005828">
    <property type="entry name" value="MFS_sugar_transport-like"/>
</dbReference>
<dbReference type="PANTHER" id="PTHR48020:SF12">
    <property type="entry name" value="PROTON MYO-INOSITOL COTRANSPORTER"/>
    <property type="match status" value="1"/>
</dbReference>
<feature type="transmembrane region" description="Helical" evidence="10">
    <location>
        <begin position="425"/>
        <end position="444"/>
    </location>
</feature>
<feature type="transmembrane region" description="Helical" evidence="10">
    <location>
        <begin position="296"/>
        <end position="316"/>
    </location>
</feature>
<keyword evidence="6 10" id="KW-0812">Transmembrane</keyword>
<dbReference type="PROSITE" id="PS00216">
    <property type="entry name" value="SUGAR_TRANSPORT_1"/>
    <property type="match status" value="1"/>
</dbReference>
<reference evidence="12" key="2">
    <citation type="submission" date="2021-09" db="EMBL/GenBank/DDBJ databases">
        <authorList>
            <person name="Gilroy R."/>
        </authorList>
    </citation>
    <scope>NUCLEOTIDE SEQUENCE</scope>
    <source>
        <strain evidence="12">7318</strain>
    </source>
</reference>
<dbReference type="InterPro" id="IPR005829">
    <property type="entry name" value="Sugar_transporter_CS"/>
</dbReference>
<dbReference type="InterPro" id="IPR050814">
    <property type="entry name" value="Myo-inositol_Transporter"/>
</dbReference>
<dbReference type="RefSeq" id="WP_303690738.1">
    <property type="nucleotide sequence ID" value="NZ_CAKMHU010000012.1"/>
</dbReference>